<sequence length="67" mass="7960">MSLALKKKLKDFFCQLLSKFIQFEANDFNDVNNFLEKYDLNAFQHRFLDRMLSLSFVRYSTSLVAAK</sequence>
<gene>
    <name evidence="1" type="ORF">BpHYR1_051089</name>
</gene>
<evidence type="ECO:0000313" key="1">
    <source>
        <dbReference type="EMBL" id="RMZ98661.1"/>
    </source>
</evidence>
<name>A0A3M7PHR1_BRAPC</name>
<dbReference type="Proteomes" id="UP000276133">
    <property type="component" value="Unassembled WGS sequence"/>
</dbReference>
<keyword evidence="2" id="KW-1185">Reference proteome</keyword>
<dbReference type="AlphaFoldDB" id="A0A3M7PHR1"/>
<evidence type="ECO:0000313" key="2">
    <source>
        <dbReference type="Proteomes" id="UP000276133"/>
    </source>
</evidence>
<comment type="caution">
    <text evidence="1">The sequence shown here is derived from an EMBL/GenBank/DDBJ whole genome shotgun (WGS) entry which is preliminary data.</text>
</comment>
<proteinExistence type="predicted"/>
<accession>A0A3M7PHR1</accession>
<organism evidence="1 2">
    <name type="scientific">Brachionus plicatilis</name>
    <name type="common">Marine rotifer</name>
    <name type="synonym">Brachionus muelleri</name>
    <dbReference type="NCBI Taxonomy" id="10195"/>
    <lineage>
        <taxon>Eukaryota</taxon>
        <taxon>Metazoa</taxon>
        <taxon>Spiralia</taxon>
        <taxon>Gnathifera</taxon>
        <taxon>Rotifera</taxon>
        <taxon>Eurotatoria</taxon>
        <taxon>Monogononta</taxon>
        <taxon>Pseudotrocha</taxon>
        <taxon>Ploima</taxon>
        <taxon>Brachionidae</taxon>
        <taxon>Brachionus</taxon>
    </lineage>
</organism>
<dbReference type="EMBL" id="REGN01010640">
    <property type="protein sequence ID" value="RMZ98661.1"/>
    <property type="molecule type" value="Genomic_DNA"/>
</dbReference>
<reference evidence="1 2" key="1">
    <citation type="journal article" date="2018" name="Sci. Rep.">
        <title>Genomic signatures of local adaptation to the degree of environmental predictability in rotifers.</title>
        <authorList>
            <person name="Franch-Gras L."/>
            <person name="Hahn C."/>
            <person name="Garcia-Roger E.M."/>
            <person name="Carmona M.J."/>
            <person name="Serra M."/>
            <person name="Gomez A."/>
        </authorList>
    </citation>
    <scope>NUCLEOTIDE SEQUENCE [LARGE SCALE GENOMIC DNA]</scope>
    <source>
        <strain evidence="1">HYR1</strain>
    </source>
</reference>
<protein>
    <submittedName>
        <fullName evidence="1">Uncharacterized protein</fullName>
    </submittedName>
</protein>